<evidence type="ECO:0000256" key="9">
    <source>
        <dbReference type="PROSITE-ProRule" id="PRU00357"/>
    </source>
</evidence>
<feature type="region of interest" description="Disordered" evidence="11">
    <location>
        <begin position="545"/>
        <end position="585"/>
    </location>
</feature>
<evidence type="ECO:0000256" key="4">
    <source>
        <dbReference type="ARBA" id="ARBA00023015"/>
    </source>
</evidence>
<evidence type="ECO:0000256" key="6">
    <source>
        <dbReference type="ARBA" id="ARBA00023163"/>
    </source>
</evidence>
<feature type="region of interest" description="Disordered" evidence="11">
    <location>
        <begin position="499"/>
        <end position="530"/>
    </location>
</feature>
<feature type="region of interest" description="Disordered" evidence="11">
    <location>
        <begin position="167"/>
        <end position="208"/>
    </location>
</feature>
<feature type="compositionally biased region" description="Polar residues" evidence="11">
    <location>
        <begin position="170"/>
        <end position="191"/>
    </location>
</feature>
<keyword evidence="15" id="KW-1185">Reference proteome</keyword>
<comment type="similarity">
    <text evidence="2">Belongs to the ARR-like family.</text>
</comment>
<feature type="compositionally biased region" description="Polar residues" evidence="11">
    <location>
        <begin position="499"/>
        <end position="525"/>
    </location>
</feature>
<feature type="domain" description="Response regulatory" evidence="12">
    <location>
        <begin position="42"/>
        <end position="160"/>
    </location>
</feature>
<dbReference type="PROSITE" id="PS51017">
    <property type="entry name" value="CCT"/>
    <property type="match status" value="1"/>
</dbReference>
<evidence type="ECO:0000256" key="1">
    <source>
        <dbReference type="ARBA" id="ARBA00004123"/>
    </source>
</evidence>
<dbReference type="InterPro" id="IPR011006">
    <property type="entry name" value="CheY-like_superfamily"/>
</dbReference>
<comment type="caution">
    <text evidence="14">The sequence shown here is derived from an EMBL/GenBank/DDBJ whole genome shotgun (WGS) entry which is preliminary data.</text>
</comment>
<dbReference type="AlphaFoldDB" id="A0AAE1JG65"/>
<keyword evidence="6" id="KW-0804">Transcription</keyword>
<evidence type="ECO:0000256" key="5">
    <source>
        <dbReference type="ARBA" id="ARBA00023108"/>
    </source>
</evidence>
<evidence type="ECO:0000256" key="11">
    <source>
        <dbReference type="SAM" id="MobiDB-lite"/>
    </source>
</evidence>
<sequence>MGEVVVPSDEPGMEMEVRLETEEDQSKKIVRWENFLPQMVLRVLLVEADDSTRHVIAALLRKCSYKVAAVPDGLKAWETLKGKASEIDLILTEVELPSISGFALLTLIMEHDICKNIPVIMMSTHDSVSLSVKCILKGAADFLIKPVRRNELRNLWQHVWRTHEKKLETTPENNAASNQSSGSVASTQKNNGRPEKGSEAQSTCTSPFSEAESAYMQNMQGTSHLKSSSNLSDIEKVQNEDSTILSLEKQSVELNNETGDKSGTLLSPAAKCDKNFKSTDFGQEQGHDCAEKENQVEVLRAESSRENHNMDREIHECNNELVEPCRGAIDLIATFKNLPVKYDERCNLSGTGAKKFDFDPRLELSLRRDFPGSSPKQAIDEKLALNHSKASAFSWYSGCKFPSPSGSSAKAGGHNGNSHEASKLSINTVDTSRQHGGRNHSLENMATLAIGQSGQVEIQLTNSQLGPFPATGVASDNKPTVSEYVFPPMLQTQSYVHSTWSPKPNFPKESSPSPILASNSFQSNPEGHEQRFHCCDDATYTSRDKTANEKSNLDPATQHSSAVDQSTSNASCHDTENQSSKDDNNTSAHILACKIDGNASSAAVVESNTENYGDSGNHNKDGFRGADSHCPSRREAALTKFRMKRKERCYEQKVRYLSRKRLAEQRPRVKGQFVRQVHNNNHPVADVDGGS</sequence>
<dbReference type="Proteomes" id="UP001293593">
    <property type="component" value="Unassembled WGS sequence"/>
</dbReference>
<reference evidence="14" key="1">
    <citation type="submission" date="2023-10" db="EMBL/GenBank/DDBJ databases">
        <title>Chromosome-level genome of the transformable northern wattle, Acacia crassicarpa.</title>
        <authorList>
            <person name="Massaro I."/>
            <person name="Sinha N.R."/>
            <person name="Poethig S."/>
            <person name="Leichty A.R."/>
        </authorList>
    </citation>
    <scope>NUCLEOTIDE SEQUENCE</scope>
    <source>
        <strain evidence="14">Acra3RX</strain>
        <tissue evidence="14">Leaf</tissue>
    </source>
</reference>
<evidence type="ECO:0000256" key="7">
    <source>
        <dbReference type="ARBA" id="ARBA00023242"/>
    </source>
</evidence>
<evidence type="ECO:0000259" key="13">
    <source>
        <dbReference type="PROSITE" id="PS51017"/>
    </source>
</evidence>
<dbReference type="Pfam" id="PF00072">
    <property type="entry name" value="Response_reg"/>
    <property type="match status" value="1"/>
</dbReference>
<feature type="compositionally biased region" description="Basic and acidic residues" evidence="11">
    <location>
        <begin position="573"/>
        <end position="584"/>
    </location>
</feature>
<dbReference type="GO" id="GO:0048511">
    <property type="term" value="P:rhythmic process"/>
    <property type="evidence" value="ECO:0007669"/>
    <property type="project" value="UniProtKB-KW"/>
</dbReference>
<dbReference type="Gene3D" id="3.40.50.2300">
    <property type="match status" value="1"/>
</dbReference>
<keyword evidence="5" id="KW-0090">Biological rhythms</keyword>
<evidence type="ECO:0000256" key="2">
    <source>
        <dbReference type="ARBA" id="ARBA00010330"/>
    </source>
</evidence>
<evidence type="ECO:0000256" key="3">
    <source>
        <dbReference type="ARBA" id="ARBA00023012"/>
    </source>
</evidence>
<evidence type="ECO:0000313" key="14">
    <source>
        <dbReference type="EMBL" id="KAK4268938.1"/>
    </source>
</evidence>
<comment type="subcellular location">
    <subcellularLocation>
        <location evidence="1 9">Nucleus</location>
    </subcellularLocation>
</comment>
<keyword evidence="7 9" id="KW-0539">Nucleus</keyword>
<keyword evidence="3" id="KW-0902">Two-component regulatory system</keyword>
<name>A0AAE1JG65_9FABA</name>
<organism evidence="14 15">
    <name type="scientific">Acacia crassicarpa</name>
    <name type="common">northern wattle</name>
    <dbReference type="NCBI Taxonomy" id="499986"/>
    <lineage>
        <taxon>Eukaryota</taxon>
        <taxon>Viridiplantae</taxon>
        <taxon>Streptophyta</taxon>
        <taxon>Embryophyta</taxon>
        <taxon>Tracheophyta</taxon>
        <taxon>Spermatophyta</taxon>
        <taxon>Magnoliopsida</taxon>
        <taxon>eudicotyledons</taxon>
        <taxon>Gunneridae</taxon>
        <taxon>Pentapetalae</taxon>
        <taxon>rosids</taxon>
        <taxon>fabids</taxon>
        <taxon>Fabales</taxon>
        <taxon>Fabaceae</taxon>
        <taxon>Caesalpinioideae</taxon>
        <taxon>mimosoid clade</taxon>
        <taxon>Acacieae</taxon>
        <taxon>Acacia</taxon>
    </lineage>
</organism>
<dbReference type="CDD" id="cd17582">
    <property type="entry name" value="psREC_PRR"/>
    <property type="match status" value="1"/>
</dbReference>
<dbReference type="PROSITE" id="PS50110">
    <property type="entry name" value="RESPONSE_REGULATORY"/>
    <property type="match status" value="1"/>
</dbReference>
<accession>A0AAE1JG65</accession>
<dbReference type="Pfam" id="PF06203">
    <property type="entry name" value="CCT"/>
    <property type="match status" value="1"/>
</dbReference>
<proteinExistence type="inferred from homology"/>
<dbReference type="InterPro" id="IPR045279">
    <property type="entry name" value="ARR-like"/>
</dbReference>
<dbReference type="PANTHER" id="PTHR43874">
    <property type="entry name" value="TWO-COMPONENT RESPONSE REGULATOR"/>
    <property type="match status" value="1"/>
</dbReference>
<comment type="caution">
    <text evidence="8">Lacks conserved residue(s) required for the propagation of feature annotation.</text>
</comment>
<dbReference type="EMBL" id="JAWXYG010000006">
    <property type="protein sequence ID" value="KAK4268938.1"/>
    <property type="molecule type" value="Genomic_DNA"/>
</dbReference>
<feature type="region of interest" description="Disordered" evidence="11">
    <location>
        <begin position="609"/>
        <end position="630"/>
    </location>
</feature>
<feature type="coiled-coil region" evidence="10">
    <location>
        <begin position="289"/>
        <end position="320"/>
    </location>
</feature>
<feature type="domain" description="CCT" evidence="13">
    <location>
        <begin position="634"/>
        <end position="676"/>
    </location>
</feature>
<dbReference type="GO" id="GO:0000160">
    <property type="term" value="P:phosphorelay signal transduction system"/>
    <property type="evidence" value="ECO:0007669"/>
    <property type="project" value="UniProtKB-KW"/>
</dbReference>
<feature type="compositionally biased region" description="Polar residues" evidence="11">
    <location>
        <begin position="554"/>
        <end position="572"/>
    </location>
</feature>
<evidence type="ECO:0000256" key="8">
    <source>
        <dbReference type="PROSITE-ProRule" id="PRU00169"/>
    </source>
</evidence>
<dbReference type="InterPro" id="IPR001789">
    <property type="entry name" value="Sig_transdc_resp-reg_receiver"/>
</dbReference>
<evidence type="ECO:0000256" key="10">
    <source>
        <dbReference type="SAM" id="Coils"/>
    </source>
</evidence>
<keyword evidence="10" id="KW-0175">Coiled coil</keyword>
<keyword evidence="4" id="KW-0805">Transcription regulation</keyword>
<evidence type="ECO:0000313" key="15">
    <source>
        <dbReference type="Proteomes" id="UP001293593"/>
    </source>
</evidence>
<feature type="compositionally biased region" description="Polar residues" evidence="11">
    <location>
        <begin position="199"/>
        <end position="208"/>
    </location>
</feature>
<dbReference type="InterPro" id="IPR010402">
    <property type="entry name" value="CCT_domain"/>
</dbReference>
<dbReference type="GO" id="GO:0009736">
    <property type="term" value="P:cytokinin-activated signaling pathway"/>
    <property type="evidence" value="ECO:0007669"/>
    <property type="project" value="InterPro"/>
</dbReference>
<dbReference type="SUPFAM" id="SSF52172">
    <property type="entry name" value="CheY-like"/>
    <property type="match status" value="1"/>
</dbReference>
<gene>
    <name evidence="14" type="ORF">QN277_022162</name>
</gene>
<protein>
    <submittedName>
        <fullName evidence="14">Uncharacterized protein</fullName>
    </submittedName>
</protein>
<evidence type="ECO:0000259" key="12">
    <source>
        <dbReference type="PROSITE" id="PS50110"/>
    </source>
</evidence>
<dbReference type="SMART" id="SM00448">
    <property type="entry name" value="REC"/>
    <property type="match status" value="1"/>
</dbReference>
<feature type="compositionally biased region" description="Basic and acidic residues" evidence="11">
    <location>
        <begin position="617"/>
        <end position="630"/>
    </location>
</feature>
<dbReference type="GO" id="GO:0005634">
    <property type="term" value="C:nucleus"/>
    <property type="evidence" value="ECO:0007669"/>
    <property type="project" value="UniProtKB-SubCell"/>
</dbReference>
<dbReference type="PANTHER" id="PTHR43874:SF146">
    <property type="entry name" value="TWO-COMPONENT RESPONSE REGULATOR-LIKE APRR9"/>
    <property type="match status" value="1"/>
</dbReference>